<dbReference type="Proteomes" id="UP000499080">
    <property type="component" value="Unassembled WGS sequence"/>
</dbReference>
<accession>A0A4Y2GJS3</accession>
<organism evidence="2 3">
    <name type="scientific">Araneus ventricosus</name>
    <name type="common">Orbweaver spider</name>
    <name type="synonym">Epeira ventricosa</name>
    <dbReference type="NCBI Taxonomy" id="182803"/>
    <lineage>
        <taxon>Eukaryota</taxon>
        <taxon>Metazoa</taxon>
        <taxon>Ecdysozoa</taxon>
        <taxon>Arthropoda</taxon>
        <taxon>Chelicerata</taxon>
        <taxon>Arachnida</taxon>
        <taxon>Araneae</taxon>
        <taxon>Araneomorphae</taxon>
        <taxon>Entelegynae</taxon>
        <taxon>Araneoidea</taxon>
        <taxon>Araneidae</taxon>
        <taxon>Araneus</taxon>
    </lineage>
</organism>
<comment type="caution">
    <text evidence="2">The sequence shown here is derived from an EMBL/GenBank/DDBJ whole genome shotgun (WGS) entry which is preliminary data.</text>
</comment>
<sequence>MNRRDDVAEHESNDDAGPEEKPQSTQEALQATRTLRKSGQCRLLTSIVHMKGLDPTTPPALHTQEFSRSPKYRLALMEKYANRRTEEFHNKTVFYGGVKRQRPSILS</sequence>
<evidence type="ECO:0000313" key="3">
    <source>
        <dbReference type="Proteomes" id="UP000499080"/>
    </source>
</evidence>
<dbReference type="EMBL" id="BGPR01001435">
    <property type="protein sequence ID" value="GBM53843.1"/>
    <property type="molecule type" value="Genomic_DNA"/>
</dbReference>
<keyword evidence="3" id="KW-1185">Reference proteome</keyword>
<dbReference type="AlphaFoldDB" id="A0A4Y2GJS3"/>
<reference evidence="2 3" key="1">
    <citation type="journal article" date="2019" name="Sci. Rep.">
        <title>Orb-weaving spider Araneus ventricosus genome elucidates the spidroin gene catalogue.</title>
        <authorList>
            <person name="Kono N."/>
            <person name="Nakamura H."/>
            <person name="Ohtoshi R."/>
            <person name="Moran D.A.P."/>
            <person name="Shinohara A."/>
            <person name="Yoshida Y."/>
            <person name="Fujiwara M."/>
            <person name="Mori M."/>
            <person name="Tomita M."/>
            <person name="Arakawa K."/>
        </authorList>
    </citation>
    <scope>NUCLEOTIDE SEQUENCE [LARGE SCALE GENOMIC DNA]</scope>
</reference>
<feature type="compositionally biased region" description="Basic and acidic residues" evidence="1">
    <location>
        <begin position="1"/>
        <end position="22"/>
    </location>
</feature>
<proteinExistence type="predicted"/>
<gene>
    <name evidence="2" type="ORF">AVEN_261229_1</name>
</gene>
<feature type="region of interest" description="Disordered" evidence="1">
    <location>
        <begin position="1"/>
        <end position="31"/>
    </location>
</feature>
<evidence type="ECO:0000313" key="2">
    <source>
        <dbReference type="EMBL" id="GBM53843.1"/>
    </source>
</evidence>
<protein>
    <submittedName>
        <fullName evidence="2">Uncharacterized protein</fullName>
    </submittedName>
</protein>
<evidence type="ECO:0000256" key="1">
    <source>
        <dbReference type="SAM" id="MobiDB-lite"/>
    </source>
</evidence>
<name>A0A4Y2GJS3_ARAVE</name>